<evidence type="ECO:0000256" key="3">
    <source>
        <dbReference type="ARBA" id="ARBA00022475"/>
    </source>
</evidence>
<dbReference type="Pfam" id="PF00528">
    <property type="entry name" value="BPD_transp_1"/>
    <property type="match status" value="1"/>
</dbReference>
<feature type="transmembrane region" description="Helical" evidence="7">
    <location>
        <begin position="208"/>
        <end position="235"/>
    </location>
</feature>
<dbReference type="InterPro" id="IPR050901">
    <property type="entry name" value="BP-dep_ABC_trans_perm"/>
</dbReference>
<protein>
    <submittedName>
        <fullName evidence="10">ABC transporter permease</fullName>
    </submittedName>
</protein>
<keyword evidence="3" id="KW-1003">Cell membrane</keyword>
<proteinExistence type="inferred from homology"/>
<evidence type="ECO:0000313" key="11">
    <source>
        <dbReference type="Proteomes" id="UP000680866"/>
    </source>
</evidence>
<keyword evidence="6 7" id="KW-0472">Membrane</keyword>
<dbReference type="PROSITE" id="PS50928">
    <property type="entry name" value="ABC_TM1"/>
    <property type="match status" value="1"/>
</dbReference>
<keyword evidence="2 7" id="KW-0813">Transport</keyword>
<dbReference type="GO" id="GO:0005886">
    <property type="term" value="C:plasma membrane"/>
    <property type="evidence" value="ECO:0007669"/>
    <property type="project" value="UniProtKB-SubCell"/>
</dbReference>
<evidence type="ECO:0000256" key="7">
    <source>
        <dbReference type="RuleBase" id="RU363032"/>
    </source>
</evidence>
<sequence>MSVTSEARRPPTAQADGGPTRTPSKAPPKTSGKKVAAVIGRIIALALIVFFAVGPILWMALSSFRPADELFQSDPSLIPSRLTGDWYREVFEGSEAVRWFVNSFIVAVVTTLVSVTVGTTAGYAVSRFEFPGRKVLLACLSVSYLFPAILLLVPLYLALSALGLVGGLFGIIVAHLTITLPLTTWLMKSFVEAVPKELEEAAWVDGLGYFRSFLIVTLPLLRTGLATTAMFSFILSWDEYLFASVIAQGQNVTAPVAMAGFVTSFDIRWGAIMALSTLVTIPVVGLFFVLQRYYEKGLTAGSVKG</sequence>
<evidence type="ECO:0000259" key="9">
    <source>
        <dbReference type="PROSITE" id="PS50928"/>
    </source>
</evidence>
<evidence type="ECO:0000313" key="10">
    <source>
        <dbReference type="EMBL" id="BCJ64742.1"/>
    </source>
</evidence>
<dbReference type="GO" id="GO:0055085">
    <property type="term" value="P:transmembrane transport"/>
    <property type="evidence" value="ECO:0007669"/>
    <property type="project" value="InterPro"/>
</dbReference>
<dbReference type="AlphaFoldDB" id="A0A810MUR8"/>
<dbReference type="KEGG" id="pry:Prubr_17630"/>
<dbReference type="EMBL" id="AP023359">
    <property type="protein sequence ID" value="BCJ64742.1"/>
    <property type="molecule type" value="Genomic_DNA"/>
</dbReference>
<dbReference type="PANTHER" id="PTHR32243">
    <property type="entry name" value="MALTOSE TRANSPORT SYSTEM PERMEASE-RELATED"/>
    <property type="match status" value="1"/>
</dbReference>
<reference evidence="10" key="1">
    <citation type="submission" date="2020-08" db="EMBL/GenBank/DDBJ databases">
        <title>Whole genome shotgun sequence of Polymorphospora rubra NBRC 101157.</title>
        <authorList>
            <person name="Komaki H."/>
            <person name="Tamura T."/>
        </authorList>
    </citation>
    <scope>NUCLEOTIDE SEQUENCE</scope>
    <source>
        <strain evidence="10">NBRC 101157</strain>
    </source>
</reference>
<dbReference type="SUPFAM" id="SSF161098">
    <property type="entry name" value="MetI-like"/>
    <property type="match status" value="1"/>
</dbReference>
<dbReference type="RefSeq" id="WP_212823524.1">
    <property type="nucleotide sequence ID" value="NZ_AP023359.1"/>
</dbReference>
<evidence type="ECO:0000256" key="2">
    <source>
        <dbReference type="ARBA" id="ARBA00022448"/>
    </source>
</evidence>
<evidence type="ECO:0000256" key="4">
    <source>
        <dbReference type="ARBA" id="ARBA00022692"/>
    </source>
</evidence>
<keyword evidence="4 7" id="KW-0812">Transmembrane</keyword>
<organism evidence="10 11">
    <name type="scientific">Polymorphospora rubra</name>
    <dbReference type="NCBI Taxonomy" id="338584"/>
    <lineage>
        <taxon>Bacteria</taxon>
        <taxon>Bacillati</taxon>
        <taxon>Actinomycetota</taxon>
        <taxon>Actinomycetes</taxon>
        <taxon>Micromonosporales</taxon>
        <taxon>Micromonosporaceae</taxon>
        <taxon>Polymorphospora</taxon>
    </lineage>
</organism>
<comment type="subcellular location">
    <subcellularLocation>
        <location evidence="1 7">Cell membrane</location>
        <topology evidence="1 7">Multi-pass membrane protein</topology>
    </subcellularLocation>
</comment>
<feature type="transmembrane region" description="Helical" evidence="7">
    <location>
        <begin position="164"/>
        <end position="187"/>
    </location>
</feature>
<evidence type="ECO:0000256" key="6">
    <source>
        <dbReference type="ARBA" id="ARBA00023136"/>
    </source>
</evidence>
<comment type="similarity">
    <text evidence="7">Belongs to the binding-protein-dependent transport system permease family.</text>
</comment>
<feature type="transmembrane region" description="Helical" evidence="7">
    <location>
        <begin position="99"/>
        <end position="123"/>
    </location>
</feature>
<accession>A0A810MUR8</accession>
<feature type="region of interest" description="Disordered" evidence="8">
    <location>
        <begin position="1"/>
        <end position="31"/>
    </location>
</feature>
<dbReference type="Proteomes" id="UP000680866">
    <property type="component" value="Chromosome"/>
</dbReference>
<keyword evidence="11" id="KW-1185">Reference proteome</keyword>
<dbReference type="PANTHER" id="PTHR32243:SF18">
    <property type="entry name" value="INNER MEMBRANE ABC TRANSPORTER PERMEASE PROTEIN YCJP"/>
    <property type="match status" value="1"/>
</dbReference>
<gene>
    <name evidence="10" type="ORF">Prubr_17630</name>
</gene>
<evidence type="ECO:0000256" key="5">
    <source>
        <dbReference type="ARBA" id="ARBA00022989"/>
    </source>
</evidence>
<evidence type="ECO:0000256" key="1">
    <source>
        <dbReference type="ARBA" id="ARBA00004651"/>
    </source>
</evidence>
<name>A0A810MUR8_9ACTN</name>
<dbReference type="InterPro" id="IPR035906">
    <property type="entry name" value="MetI-like_sf"/>
</dbReference>
<dbReference type="InterPro" id="IPR000515">
    <property type="entry name" value="MetI-like"/>
</dbReference>
<dbReference type="CDD" id="cd06261">
    <property type="entry name" value="TM_PBP2"/>
    <property type="match status" value="1"/>
</dbReference>
<feature type="transmembrane region" description="Helical" evidence="7">
    <location>
        <begin position="135"/>
        <end position="158"/>
    </location>
</feature>
<feature type="transmembrane region" description="Helical" evidence="7">
    <location>
        <begin position="38"/>
        <end position="61"/>
    </location>
</feature>
<keyword evidence="5 7" id="KW-1133">Transmembrane helix</keyword>
<feature type="domain" description="ABC transmembrane type-1" evidence="9">
    <location>
        <begin position="100"/>
        <end position="290"/>
    </location>
</feature>
<feature type="transmembrane region" description="Helical" evidence="7">
    <location>
        <begin position="267"/>
        <end position="290"/>
    </location>
</feature>
<evidence type="ECO:0000256" key="8">
    <source>
        <dbReference type="SAM" id="MobiDB-lite"/>
    </source>
</evidence>
<dbReference type="Gene3D" id="1.10.3720.10">
    <property type="entry name" value="MetI-like"/>
    <property type="match status" value="1"/>
</dbReference>